<dbReference type="InterPro" id="IPR013702">
    <property type="entry name" value="FIST_domain_N"/>
</dbReference>
<dbReference type="CDD" id="cd01948">
    <property type="entry name" value="EAL"/>
    <property type="match status" value="1"/>
</dbReference>
<accession>E9SAM0</accession>
<keyword evidence="4" id="KW-1185">Reference proteome</keyword>
<dbReference type="EMBL" id="ADKM02000062">
    <property type="protein sequence ID" value="EGC03695.1"/>
    <property type="molecule type" value="Genomic_DNA"/>
</dbReference>
<organism evidence="3 4">
    <name type="scientific">Ruminococcus albus 8</name>
    <dbReference type="NCBI Taxonomy" id="246199"/>
    <lineage>
        <taxon>Bacteria</taxon>
        <taxon>Bacillati</taxon>
        <taxon>Bacillota</taxon>
        <taxon>Clostridia</taxon>
        <taxon>Eubacteriales</taxon>
        <taxon>Oscillospiraceae</taxon>
        <taxon>Ruminococcus</taxon>
    </lineage>
</organism>
<dbReference type="eggNOG" id="COG2200">
    <property type="taxonomic scope" value="Bacteria"/>
</dbReference>
<dbReference type="GO" id="GO:0071111">
    <property type="term" value="F:cyclic-guanylate-specific phosphodiesterase activity"/>
    <property type="evidence" value="ECO:0007669"/>
    <property type="project" value="InterPro"/>
</dbReference>
<evidence type="ECO:0000256" key="1">
    <source>
        <dbReference type="SAM" id="Coils"/>
    </source>
</evidence>
<reference evidence="3 4" key="1">
    <citation type="submission" date="2011-02" db="EMBL/GenBank/DDBJ databases">
        <authorList>
            <person name="Nelson K.E."/>
            <person name="Sutton G."/>
            <person name="Torralba M."/>
            <person name="Durkin S."/>
            <person name="Harkins D."/>
            <person name="Montgomery R."/>
            <person name="Ziemer C."/>
            <person name="Klaassens E."/>
            <person name="Ocuiv P."/>
            <person name="Morrison M."/>
        </authorList>
    </citation>
    <scope>NUCLEOTIDE SEQUENCE [LARGE SCALE GENOMIC DNA]</scope>
    <source>
        <strain evidence="3 4">8</strain>
    </source>
</reference>
<evidence type="ECO:0000259" key="2">
    <source>
        <dbReference type="PROSITE" id="PS50883"/>
    </source>
</evidence>
<dbReference type="Proteomes" id="UP000004259">
    <property type="component" value="Unassembled WGS sequence"/>
</dbReference>
<feature type="coiled-coil region" evidence="1">
    <location>
        <begin position="551"/>
        <end position="607"/>
    </location>
</feature>
<dbReference type="PANTHER" id="PTHR33121:SF71">
    <property type="entry name" value="OXYGEN SENSOR PROTEIN DOSP"/>
    <property type="match status" value="1"/>
</dbReference>
<protein>
    <submittedName>
        <fullName evidence="3">Cyclic diguanylate phosphodiesterase (EAL) domain protein</fullName>
    </submittedName>
</protein>
<proteinExistence type="predicted"/>
<keyword evidence="1" id="KW-0175">Coiled coil</keyword>
<dbReference type="Pfam" id="PF08495">
    <property type="entry name" value="FIST"/>
    <property type="match status" value="1"/>
</dbReference>
<comment type="caution">
    <text evidence="3">The sequence shown here is derived from an EMBL/GenBank/DDBJ whole genome shotgun (WGS) entry which is preliminary data.</text>
</comment>
<dbReference type="InterPro" id="IPR035919">
    <property type="entry name" value="EAL_sf"/>
</dbReference>
<dbReference type="OrthoDB" id="9805474at2"/>
<dbReference type="PROSITE" id="PS50883">
    <property type="entry name" value="EAL"/>
    <property type="match status" value="1"/>
</dbReference>
<evidence type="ECO:0000313" key="3">
    <source>
        <dbReference type="EMBL" id="EGC03695.1"/>
    </source>
</evidence>
<dbReference type="Pfam" id="PF00563">
    <property type="entry name" value="EAL"/>
    <property type="match status" value="1"/>
</dbReference>
<dbReference type="STRING" id="246199.CUS_7982"/>
<dbReference type="eggNOG" id="COG3287">
    <property type="taxonomic scope" value="Bacteria"/>
</dbReference>
<evidence type="ECO:0000313" key="4">
    <source>
        <dbReference type="Proteomes" id="UP000004259"/>
    </source>
</evidence>
<sequence>MFTWNFQYVSKARLEESFKQLMLDPQKGDILIRIHTAIHLEEEAVDLARFISNLVPQAHIFGTSTSAIISWGKLIQNQCVISVTQMNGGRIRTALLPTFEEDGMPVYPDLLCQNVKDAVIDRDTKLLLTFLTRKYLGVYNFVEKCNSHFPGVQMIGGLANTSEINLKRFLDSGFVFNENGSTNKGILVAAISGEGVESYSSYATGVQTIGDEAEITDTFGTCILSIDGRDAAEEFRIGVGDELKNRPELTNLFPYVYSDASDIPIFVRFSDDRSISDIFDKSVAINRLAYEAHPYLNTETNRELICANHNVRVGKKLRRAFIYDRKVISDNRSLFRRIENFEKAETIFGYSCITRSMIYSNCVKWELSAYENSNMCGCITEGQIANVNGRNTFANCSFVVSIIGEEPATQMYNPYAFSHTDTLVADNRELLGYLYDVEKKLIQKEHAAAADSLKAFVRDCELKLLYSERDEIPNAAAMNMDIQLKGYDRICMINVFDTADMNVVFSEKQRDLTYKNYLSKCVSFAKQKGYTIYLLKDWHLAIGAPSYMFALSEFVNDMEQLQRELFETTEDYIAIVPIFCVIDDCTMDNLEQAYSSERIEMARKNIQFSVRDAKSGQLDEDSIRERYHMVNVINYAIAHDKVLPYFQGIHDNRTDTIHHYESLMRLMDENGKVYYPGSFLDVARSYGLLYDSLSKIMIKKVFGRFSGIEDKSVSINLGMRDIKNRDVVDFIYDSLASVSHPENFVFEILENEDIDDYDTLVAFVDKIHELGGQISIDDFGSGFSNLQHIASIHSDYLKIDGSIVRRCVDDEQSANLIALISGWKKISARKVQIIAEFVENAEIQELLMGFGIDYSQGYLFSKPSPDIEGV</sequence>
<dbReference type="PANTHER" id="PTHR33121">
    <property type="entry name" value="CYCLIC DI-GMP PHOSPHODIESTERASE PDEF"/>
    <property type="match status" value="1"/>
</dbReference>
<dbReference type="InterPro" id="IPR050706">
    <property type="entry name" value="Cyclic-di-GMP_PDE-like"/>
</dbReference>
<dbReference type="SMART" id="SM00052">
    <property type="entry name" value="EAL"/>
    <property type="match status" value="1"/>
</dbReference>
<dbReference type="InterPro" id="IPR001633">
    <property type="entry name" value="EAL_dom"/>
</dbReference>
<feature type="domain" description="EAL" evidence="2">
    <location>
        <begin position="626"/>
        <end position="870"/>
    </location>
</feature>
<dbReference type="AlphaFoldDB" id="E9SAM0"/>
<gene>
    <name evidence="3" type="ORF">CUS_7982</name>
</gene>
<dbReference type="SUPFAM" id="SSF141868">
    <property type="entry name" value="EAL domain-like"/>
    <property type="match status" value="1"/>
</dbReference>
<dbReference type="Gene3D" id="3.20.20.450">
    <property type="entry name" value="EAL domain"/>
    <property type="match status" value="1"/>
</dbReference>
<name>E9SAM0_RUMAL</name>